<feature type="compositionally biased region" description="Low complexity" evidence="11">
    <location>
        <begin position="1335"/>
        <end position="1352"/>
    </location>
</feature>
<evidence type="ECO:0000256" key="10">
    <source>
        <dbReference type="RuleBase" id="RU364134"/>
    </source>
</evidence>
<evidence type="ECO:0000256" key="6">
    <source>
        <dbReference type="ARBA" id="ARBA00023159"/>
    </source>
</evidence>
<comment type="function">
    <text evidence="10">Component of the SRB8-11 complex. The SRB8-11 complex is a regulatory module of the Mediator complex which is itself involved in regulation of basal and activated RNA polymerase II-dependent transcription. The SRB8-11 complex may be involved in the transcriptional repression of a subset of genes regulated by Mediator. It may inhibit the association of the Mediator complex with RNA polymerase II to form the holoenzyme complex.</text>
</comment>
<dbReference type="PANTHER" id="PTHR48249:SF3">
    <property type="entry name" value="MEDIATOR OF RNA POLYMERASE II TRANSCRIPTION SUBUNIT 13"/>
    <property type="match status" value="1"/>
</dbReference>
<dbReference type="InterPro" id="IPR021643">
    <property type="entry name" value="Mediator_Med13_N"/>
</dbReference>
<dbReference type="OrthoDB" id="103819at2759"/>
<evidence type="ECO:0000313" key="14">
    <source>
        <dbReference type="EMBL" id="RXW21173.1"/>
    </source>
</evidence>
<reference evidence="14 15" key="1">
    <citation type="submission" date="2019-01" db="EMBL/GenBank/DDBJ databases">
        <title>Draft genome sequence of Psathyrella aberdarensis IHI B618.</title>
        <authorList>
            <person name="Buettner E."/>
            <person name="Kellner H."/>
        </authorList>
    </citation>
    <scope>NUCLEOTIDE SEQUENCE [LARGE SCALE GENOMIC DNA]</scope>
    <source>
        <strain evidence="14 15">IHI B618</strain>
    </source>
</reference>
<dbReference type="Pfam" id="PF11597">
    <property type="entry name" value="Med13_N"/>
    <property type="match status" value="1"/>
</dbReference>
<feature type="compositionally biased region" description="Basic and acidic residues" evidence="11">
    <location>
        <begin position="405"/>
        <end position="421"/>
    </location>
</feature>
<dbReference type="EMBL" id="SDEE01000118">
    <property type="protein sequence ID" value="RXW21173.1"/>
    <property type="molecule type" value="Genomic_DNA"/>
</dbReference>
<feature type="compositionally biased region" description="Polar residues" evidence="11">
    <location>
        <begin position="653"/>
        <end position="666"/>
    </location>
</feature>
<evidence type="ECO:0000256" key="8">
    <source>
        <dbReference type="ARBA" id="ARBA00023242"/>
    </source>
</evidence>
<keyword evidence="15" id="KW-1185">Reference proteome</keyword>
<evidence type="ECO:0000256" key="7">
    <source>
        <dbReference type="ARBA" id="ARBA00023163"/>
    </source>
</evidence>
<feature type="region of interest" description="Disordered" evidence="11">
    <location>
        <begin position="1332"/>
        <end position="1353"/>
    </location>
</feature>
<sequence length="1524" mass="167363">MASKPSALPPPLRPADTLLACRIPLPSRPFLVAHLCKPALANPESHSPAHDAIELARRAIVSRNRSTSLPEPVLSSVSCGRDPILYLFIITSHDTTEAAFQRLAQLPLDSLNLFQRLAFPIQDLSSATSDHTALRIHAHFLDAVRSDILSEISDSDLNPHPLRLQDGFVLERKSTLSDWASGWNHGSHNRPIPHFRLQVQLSYNGLQPSHLVLHAIPAPTPYTTLPASPHPGSPIILLPYGTPAYYLNIYSGPSNTLVKQFRDSLHGLGVGNWEELSRSDSSQTTFIIGWIRVENKQGEDKGTLFIWPSRLCLAYSDAYSHRSPLDYIPEMPAPLQPSPQIPQDAHVSGDSPEEARYLHHHPWIFEPPQTPHSDPLRAFHSLTMSRTKDIRSTANEVGGYVDSVVRERERERERLKREREAGTGTSPKLARQTASTQAPNSTPFPLPPTPQASQPPAHNSSNSQAQIFYPSPPQSGQVQPPPMLNTSPDMKPESALPEESPAIASSEKMTFSAPPASSDISGNGYDPFNNGPGWPQSSDPYMDEGMSMDFGMDMGMDFDMNSSRSATTTMYNNHHPTLNFNDDAITDDDFSFFDLPSAKPDGSQKFATPSVPPLSASIDIHRESSHPWSFPLRASPTIEEVRASGPGPPMQPALNNAPWTPATQDGHTPHAFNDSFDSRAPDLLPSSPGPSPDFQSSPETPTVQLVFDPAAKSDPMTYEHGPIAFDPIPFSTVHKSNDTKYTVGKFALPTPSPEPGYDVPPLLPPTPSTWEAKYISLTNPRIRIVQRLIAAKRKDSPNPQARRNSFAHGSWLDDEDFGSTSDNESAPAMDISSDTDSDDDDSLECESPFDTRPTTPSPSYLPVGPTLLHFQFDHTQLLSISTPLRSPGAIALSTSLSSSAPFAVPTPVSPAAALGAASEQSKSLESAAFAIVTEFVQNPLWAEIWSANNHRTGCLPNAWPDDIKAAADLLQRVRSAGGLPDLASLLGLDPSAKMEPLEPPFISVGRNNAVIQLLPPALRFWEKAGLGPKGGRKDLEVYAVYEDIDDQKRSTVDTWLTAAASAYQATHMGQFIRGSTNPANDALLPVRFDTTFRKTLVSFISNIVDAPLPIVILLFVPVTVMTMASPVLRQILSSLKKALSALKESQIIFHLVPDSHLFDVEHSPKGYPLLDELCSALYNRVPEPGFSLARPQRTKVTYVRSTHSSLDVVDRFTLLHVGYQVSPCKKWVFASCMDQRGEMYDLGLWLMHLEDEEEDESDEGYEASVIGKVWTFTLEFARKSNVEWRIVIAKLGLMSPTETQAWTDRISREASGDHAPMHITLVSADSRSPWTLLESNRPASSSPARNPRSSSATKNTYFSDASASYYAIFPGNQLSAAVPPEDNNYSTSLISEPSTAVQDCTPSDGDIPHRASLEDDLPHPIPLIPLSTSSLIRVPSQPSEARMSMLHIHVLKHLHPPGYPDTQLPPEASLQEEITRNFYELSVLSAIRFRLDRNPVLPFHLAAVESMRSCLDCDWDQLENPVDP</sequence>
<dbReference type="Proteomes" id="UP000290288">
    <property type="component" value="Unassembled WGS sequence"/>
</dbReference>
<feature type="region of interest" description="Disordered" evidence="11">
    <location>
        <begin position="405"/>
        <end position="540"/>
    </location>
</feature>
<dbReference type="GO" id="GO:0003713">
    <property type="term" value="F:transcription coactivator activity"/>
    <property type="evidence" value="ECO:0007669"/>
    <property type="project" value="TreeGrafter"/>
</dbReference>
<dbReference type="STRING" id="2316362.A0A4Q2DMI9"/>
<keyword evidence="8 10" id="KW-0539">Nucleus</keyword>
<dbReference type="InterPro" id="IPR009401">
    <property type="entry name" value="Med13_C"/>
</dbReference>
<keyword evidence="5 10" id="KW-0805">Transcription regulation</keyword>
<comment type="similarity">
    <text evidence="2 10">Belongs to the Mediator complex subunit 13 family.</text>
</comment>
<evidence type="ECO:0000256" key="4">
    <source>
        <dbReference type="ARBA" id="ARBA00022491"/>
    </source>
</evidence>
<evidence type="ECO:0000259" key="13">
    <source>
        <dbReference type="Pfam" id="PF11597"/>
    </source>
</evidence>
<dbReference type="GO" id="GO:0045944">
    <property type="term" value="P:positive regulation of transcription by RNA polymerase II"/>
    <property type="evidence" value="ECO:0007669"/>
    <property type="project" value="TreeGrafter"/>
</dbReference>
<keyword evidence="7 10" id="KW-0804">Transcription</keyword>
<gene>
    <name evidence="14" type="ORF">EST38_g4665</name>
</gene>
<evidence type="ECO:0000259" key="12">
    <source>
        <dbReference type="Pfam" id="PF06333"/>
    </source>
</evidence>
<feature type="domain" description="Mediator complex subunit Med13 C-terminal" evidence="12">
    <location>
        <begin position="1183"/>
        <end position="1504"/>
    </location>
</feature>
<dbReference type="GO" id="GO:0016592">
    <property type="term" value="C:mediator complex"/>
    <property type="evidence" value="ECO:0007669"/>
    <property type="project" value="InterPro"/>
</dbReference>
<evidence type="ECO:0000256" key="2">
    <source>
        <dbReference type="ARBA" id="ARBA00009354"/>
    </source>
</evidence>
<dbReference type="InterPro" id="IPR051139">
    <property type="entry name" value="Mediator_complx_sub13"/>
</dbReference>
<evidence type="ECO:0000256" key="3">
    <source>
        <dbReference type="ARBA" id="ARBA00019618"/>
    </source>
</evidence>
<keyword evidence="6 10" id="KW-0010">Activator</keyword>
<evidence type="ECO:0000256" key="11">
    <source>
        <dbReference type="SAM" id="MobiDB-lite"/>
    </source>
</evidence>
<dbReference type="PANTHER" id="PTHR48249">
    <property type="entry name" value="MEDIATOR OF RNA POLYMERASE II TRANSCRIPTION SUBUNIT 13"/>
    <property type="match status" value="1"/>
</dbReference>
<keyword evidence="4 10" id="KW-0678">Repressor</keyword>
<dbReference type="Pfam" id="PF06333">
    <property type="entry name" value="Med13_C"/>
    <property type="match status" value="1"/>
</dbReference>
<evidence type="ECO:0000256" key="9">
    <source>
        <dbReference type="ARBA" id="ARBA00032008"/>
    </source>
</evidence>
<feature type="region of interest" description="Disordered" evidence="11">
    <location>
        <begin position="791"/>
        <end position="858"/>
    </location>
</feature>
<organism evidence="14 15">
    <name type="scientific">Candolleomyces aberdarensis</name>
    <dbReference type="NCBI Taxonomy" id="2316362"/>
    <lineage>
        <taxon>Eukaryota</taxon>
        <taxon>Fungi</taxon>
        <taxon>Dikarya</taxon>
        <taxon>Basidiomycota</taxon>
        <taxon>Agaricomycotina</taxon>
        <taxon>Agaricomycetes</taxon>
        <taxon>Agaricomycetidae</taxon>
        <taxon>Agaricales</taxon>
        <taxon>Agaricineae</taxon>
        <taxon>Psathyrellaceae</taxon>
        <taxon>Candolleomyces</taxon>
    </lineage>
</organism>
<comment type="subcellular location">
    <subcellularLocation>
        <location evidence="1 10">Nucleus</location>
    </subcellularLocation>
</comment>
<evidence type="ECO:0000313" key="15">
    <source>
        <dbReference type="Proteomes" id="UP000290288"/>
    </source>
</evidence>
<evidence type="ECO:0000256" key="1">
    <source>
        <dbReference type="ARBA" id="ARBA00004123"/>
    </source>
</evidence>
<name>A0A4Q2DMI9_9AGAR</name>
<comment type="caution">
    <text evidence="14">The sequence shown here is derived from an EMBL/GenBank/DDBJ whole genome shotgun (WGS) entry which is preliminary data.</text>
</comment>
<accession>A0A4Q2DMI9</accession>
<feature type="compositionally biased region" description="Polar residues" evidence="11">
    <location>
        <begin position="457"/>
        <end position="466"/>
    </location>
</feature>
<feature type="domain" description="Mediator complex subunit Med13 N-terminal" evidence="13">
    <location>
        <begin position="84"/>
        <end position="316"/>
    </location>
</feature>
<evidence type="ECO:0000256" key="5">
    <source>
        <dbReference type="ARBA" id="ARBA00023015"/>
    </source>
</evidence>
<comment type="subunit">
    <text evidence="10">Component of the SRB8-11 complex, which itself associates with the Mediator complex.</text>
</comment>
<protein>
    <recommendedName>
        <fullName evidence="3 10">Mediator of RNA polymerase II transcription subunit 13</fullName>
    </recommendedName>
    <alternativeName>
        <fullName evidence="9 10">Mediator complex subunit 13</fullName>
    </alternativeName>
</protein>
<feature type="region of interest" description="Disordered" evidence="11">
    <location>
        <begin position="640"/>
        <end position="700"/>
    </location>
</feature>
<proteinExistence type="inferred from homology"/>
<feature type="compositionally biased region" description="Acidic residues" evidence="11">
    <location>
        <begin position="833"/>
        <end position="844"/>
    </location>
</feature>